<evidence type="ECO:0000256" key="6">
    <source>
        <dbReference type="ARBA" id="ARBA00022868"/>
    </source>
</evidence>
<keyword evidence="11 12" id="KW-0407">Ion channel</keyword>
<evidence type="ECO:0000256" key="3">
    <source>
        <dbReference type="ARBA" id="ARBA00022448"/>
    </source>
</evidence>
<name>A0A7T8K796_CALRO</name>
<dbReference type="OrthoDB" id="5867527at2759"/>
<proteinExistence type="inferred from homology"/>
<comment type="function">
    <text evidence="12">Structural component of the gap junctions.</text>
</comment>
<sequence length="229" mass="26488">DIQGARTLQIPHQHTRLHNSWYLKIMLANFIYLFNVIGQNSFTDCFLGYEFSKYGIRAASFLGINPERRVDPMSRVFPRMTKCTFLKYGPSGSLQKHDAQCLLPINIINEKIYVFLWFWFGLLAVLTALDIVWKLTLLLSTRSRRSIIKRKLRLSPNRDKLDVDVNLIADFLTASDWKLLYHLLRNMDSLYLGSLLSTLRMTFGSTIRKAVAPTVCPLNLSCPRKMKNP</sequence>
<evidence type="ECO:0000313" key="13">
    <source>
        <dbReference type="EMBL" id="QQP48729.1"/>
    </source>
</evidence>
<evidence type="ECO:0000256" key="12">
    <source>
        <dbReference type="RuleBase" id="RU010713"/>
    </source>
</evidence>
<keyword evidence="8 12" id="KW-1133">Transmembrane helix</keyword>
<evidence type="ECO:0000256" key="10">
    <source>
        <dbReference type="ARBA" id="ARBA00023136"/>
    </source>
</evidence>
<keyword evidence="3 12" id="KW-0813">Transport</keyword>
<accession>A0A7T8K796</accession>
<keyword evidence="10 12" id="KW-0472">Membrane</keyword>
<dbReference type="GO" id="GO:0034220">
    <property type="term" value="P:monoatomic ion transmembrane transport"/>
    <property type="evidence" value="ECO:0007669"/>
    <property type="project" value="UniProtKB-KW"/>
</dbReference>
<dbReference type="GO" id="GO:0007602">
    <property type="term" value="P:phototransduction"/>
    <property type="evidence" value="ECO:0007669"/>
    <property type="project" value="TreeGrafter"/>
</dbReference>
<feature type="non-terminal residue" evidence="13">
    <location>
        <position position="229"/>
    </location>
</feature>
<keyword evidence="5 12" id="KW-0812">Transmembrane</keyword>
<evidence type="ECO:0000256" key="8">
    <source>
        <dbReference type="ARBA" id="ARBA00022989"/>
    </source>
</evidence>
<dbReference type="Proteomes" id="UP000595437">
    <property type="component" value="Chromosome 6"/>
</dbReference>
<dbReference type="GO" id="GO:0005921">
    <property type="term" value="C:gap junction"/>
    <property type="evidence" value="ECO:0007669"/>
    <property type="project" value="UniProtKB-SubCell"/>
</dbReference>
<dbReference type="PROSITE" id="PS51013">
    <property type="entry name" value="PANNEXIN"/>
    <property type="match status" value="1"/>
</dbReference>
<evidence type="ECO:0000256" key="4">
    <source>
        <dbReference type="ARBA" id="ARBA00022475"/>
    </source>
</evidence>
<keyword evidence="7" id="KW-0965">Cell junction</keyword>
<keyword evidence="14" id="KW-1185">Reference proteome</keyword>
<dbReference type="PANTHER" id="PTHR11893">
    <property type="entry name" value="INNEXIN"/>
    <property type="match status" value="1"/>
</dbReference>
<dbReference type="PRINTS" id="PR01262">
    <property type="entry name" value="INNEXIN"/>
</dbReference>
<organism evidence="13 14">
    <name type="scientific">Caligus rogercresseyi</name>
    <name type="common">Sea louse</name>
    <dbReference type="NCBI Taxonomy" id="217165"/>
    <lineage>
        <taxon>Eukaryota</taxon>
        <taxon>Metazoa</taxon>
        <taxon>Ecdysozoa</taxon>
        <taxon>Arthropoda</taxon>
        <taxon>Crustacea</taxon>
        <taxon>Multicrustacea</taxon>
        <taxon>Hexanauplia</taxon>
        <taxon>Copepoda</taxon>
        <taxon>Siphonostomatoida</taxon>
        <taxon>Caligidae</taxon>
        <taxon>Caligus</taxon>
    </lineage>
</organism>
<evidence type="ECO:0000256" key="7">
    <source>
        <dbReference type="ARBA" id="ARBA00022949"/>
    </source>
</evidence>
<comment type="subcellular location">
    <subcellularLocation>
        <location evidence="1">Cell junction</location>
        <location evidence="1">Gap junction</location>
    </subcellularLocation>
    <subcellularLocation>
        <location evidence="2 12">Cell membrane</location>
        <topology evidence="2 12">Multi-pass membrane protein</topology>
    </subcellularLocation>
</comment>
<dbReference type="GO" id="GO:0005243">
    <property type="term" value="F:gap junction channel activity"/>
    <property type="evidence" value="ECO:0007669"/>
    <property type="project" value="TreeGrafter"/>
</dbReference>
<comment type="caution">
    <text evidence="12">Lacks conserved residue(s) required for the propagation of feature annotation.</text>
</comment>
<evidence type="ECO:0000256" key="2">
    <source>
        <dbReference type="ARBA" id="ARBA00004651"/>
    </source>
</evidence>
<dbReference type="Pfam" id="PF00876">
    <property type="entry name" value="Innexin"/>
    <property type="match status" value="1"/>
</dbReference>
<dbReference type="AlphaFoldDB" id="A0A7T8K796"/>
<dbReference type="InterPro" id="IPR000990">
    <property type="entry name" value="Innexin"/>
</dbReference>
<evidence type="ECO:0000256" key="11">
    <source>
        <dbReference type="ARBA" id="ARBA00023303"/>
    </source>
</evidence>
<dbReference type="EMBL" id="CP045895">
    <property type="protein sequence ID" value="QQP48729.1"/>
    <property type="molecule type" value="Genomic_DNA"/>
</dbReference>
<keyword evidence="9 12" id="KW-0406">Ion transport</keyword>
<evidence type="ECO:0000256" key="1">
    <source>
        <dbReference type="ARBA" id="ARBA00004610"/>
    </source>
</evidence>
<feature type="transmembrane region" description="Helical" evidence="12">
    <location>
        <begin position="112"/>
        <end position="140"/>
    </location>
</feature>
<reference evidence="14" key="1">
    <citation type="submission" date="2021-01" db="EMBL/GenBank/DDBJ databases">
        <title>Caligus Genome Assembly.</title>
        <authorList>
            <person name="Gallardo-Escarate C."/>
        </authorList>
    </citation>
    <scope>NUCLEOTIDE SEQUENCE [LARGE SCALE GENOMIC DNA]</scope>
</reference>
<protein>
    <recommendedName>
        <fullName evidence="12">Innexin</fullName>
    </recommendedName>
</protein>
<dbReference type="GO" id="GO:0005886">
    <property type="term" value="C:plasma membrane"/>
    <property type="evidence" value="ECO:0007669"/>
    <property type="project" value="UniProtKB-SubCell"/>
</dbReference>
<evidence type="ECO:0000313" key="14">
    <source>
        <dbReference type="Proteomes" id="UP000595437"/>
    </source>
</evidence>
<keyword evidence="4" id="KW-1003">Cell membrane</keyword>
<keyword evidence="6" id="KW-0303">Gap junction</keyword>
<comment type="similarity">
    <text evidence="12">Belongs to the pannexin family.</text>
</comment>
<feature type="non-terminal residue" evidence="13">
    <location>
        <position position="1"/>
    </location>
</feature>
<dbReference type="PANTHER" id="PTHR11893:SF41">
    <property type="entry name" value="INNEXIN INX2"/>
    <property type="match status" value="1"/>
</dbReference>
<evidence type="ECO:0000256" key="9">
    <source>
        <dbReference type="ARBA" id="ARBA00023065"/>
    </source>
</evidence>
<evidence type="ECO:0000256" key="5">
    <source>
        <dbReference type="ARBA" id="ARBA00022692"/>
    </source>
</evidence>
<feature type="transmembrane region" description="Helical" evidence="12">
    <location>
        <begin position="21"/>
        <end position="38"/>
    </location>
</feature>
<gene>
    <name evidence="12" type="primary">inx</name>
    <name evidence="13" type="ORF">FKW44_009137</name>
</gene>